<dbReference type="Gene3D" id="3.30.70.270">
    <property type="match status" value="1"/>
</dbReference>
<dbReference type="InterPro" id="IPR043128">
    <property type="entry name" value="Rev_trsase/Diguanyl_cyclase"/>
</dbReference>
<dbReference type="AlphaFoldDB" id="A0AAE1PQ98"/>
<feature type="region of interest" description="Disordered" evidence="1">
    <location>
        <begin position="78"/>
        <end position="100"/>
    </location>
</feature>
<evidence type="ECO:0000259" key="2">
    <source>
        <dbReference type="PROSITE" id="PS50878"/>
    </source>
</evidence>
<dbReference type="SUPFAM" id="SSF56672">
    <property type="entry name" value="DNA/RNA polymerases"/>
    <property type="match status" value="1"/>
</dbReference>
<protein>
    <recommendedName>
        <fullName evidence="2">Reverse transcriptase domain-containing protein</fullName>
    </recommendedName>
</protein>
<comment type="caution">
    <text evidence="3">The sequence shown here is derived from an EMBL/GenBank/DDBJ whole genome shotgun (WGS) entry which is preliminary data.</text>
</comment>
<evidence type="ECO:0000313" key="4">
    <source>
        <dbReference type="Proteomes" id="UP001292094"/>
    </source>
</evidence>
<dbReference type="Pfam" id="PF00078">
    <property type="entry name" value="RVT_1"/>
    <property type="match status" value="1"/>
</dbReference>
<feature type="compositionally biased region" description="Pro residues" evidence="1">
    <location>
        <begin position="86"/>
        <end position="99"/>
    </location>
</feature>
<organism evidence="3 4">
    <name type="scientific">Petrolisthes manimaculis</name>
    <dbReference type="NCBI Taxonomy" id="1843537"/>
    <lineage>
        <taxon>Eukaryota</taxon>
        <taxon>Metazoa</taxon>
        <taxon>Ecdysozoa</taxon>
        <taxon>Arthropoda</taxon>
        <taxon>Crustacea</taxon>
        <taxon>Multicrustacea</taxon>
        <taxon>Malacostraca</taxon>
        <taxon>Eumalacostraca</taxon>
        <taxon>Eucarida</taxon>
        <taxon>Decapoda</taxon>
        <taxon>Pleocyemata</taxon>
        <taxon>Anomura</taxon>
        <taxon>Galatheoidea</taxon>
        <taxon>Porcellanidae</taxon>
        <taxon>Petrolisthes</taxon>
    </lineage>
</organism>
<name>A0AAE1PQ98_9EUCA</name>
<sequence length="144" mass="16679">MDVLVVEVTKEAPWCMLFADDIILVSESSEELQEKVELWRGLLEDYGLKVSRQKTEYLECNVAQGGDLFMQDHKLPKDHSLAPLPRQLPPPQRVLPPPRQQSWQDHHICSYHQWFGSQIRNPRLPCRWAAPTGPVSTRRNQGKK</sequence>
<dbReference type="InterPro" id="IPR000477">
    <property type="entry name" value="RT_dom"/>
</dbReference>
<evidence type="ECO:0000256" key="1">
    <source>
        <dbReference type="SAM" id="MobiDB-lite"/>
    </source>
</evidence>
<keyword evidence="4" id="KW-1185">Reference proteome</keyword>
<dbReference type="Proteomes" id="UP001292094">
    <property type="component" value="Unassembled WGS sequence"/>
</dbReference>
<dbReference type="GO" id="GO:0071897">
    <property type="term" value="P:DNA biosynthetic process"/>
    <property type="evidence" value="ECO:0007669"/>
    <property type="project" value="UniProtKB-ARBA"/>
</dbReference>
<evidence type="ECO:0000313" key="3">
    <source>
        <dbReference type="EMBL" id="KAK4312203.1"/>
    </source>
</evidence>
<proteinExistence type="predicted"/>
<reference evidence="3" key="1">
    <citation type="submission" date="2023-11" db="EMBL/GenBank/DDBJ databases">
        <title>Genome assemblies of two species of porcelain crab, Petrolisthes cinctipes and Petrolisthes manimaculis (Anomura: Porcellanidae).</title>
        <authorList>
            <person name="Angst P."/>
        </authorList>
    </citation>
    <scope>NUCLEOTIDE SEQUENCE</scope>
    <source>
        <strain evidence="3">PB745_02</strain>
        <tissue evidence="3">Gill</tissue>
    </source>
</reference>
<dbReference type="EMBL" id="JAWZYT010001435">
    <property type="protein sequence ID" value="KAK4312203.1"/>
    <property type="molecule type" value="Genomic_DNA"/>
</dbReference>
<accession>A0AAE1PQ98</accession>
<feature type="domain" description="Reverse transcriptase" evidence="2">
    <location>
        <begin position="1"/>
        <end position="119"/>
    </location>
</feature>
<dbReference type="PROSITE" id="PS50878">
    <property type="entry name" value="RT_POL"/>
    <property type="match status" value="1"/>
</dbReference>
<dbReference type="InterPro" id="IPR043502">
    <property type="entry name" value="DNA/RNA_pol_sf"/>
</dbReference>
<gene>
    <name evidence="3" type="ORF">Pmani_016356</name>
</gene>